<feature type="signal peptide" evidence="1">
    <location>
        <begin position="1"/>
        <end position="19"/>
    </location>
</feature>
<keyword evidence="3" id="KW-1185">Reference proteome</keyword>
<feature type="chain" id="PRO_5007873889" evidence="1">
    <location>
        <begin position="20"/>
        <end position="107"/>
    </location>
</feature>
<organism evidence="2 3">
    <name type="scientific">Sistotremastrum suecicum HHB10207 ss-3</name>
    <dbReference type="NCBI Taxonomy" id="1314776"/>
    <lineage>
        <taxon>Eukaryota</taxon>
        <taxon>Fungi</taxon>
        <taxon>Dikarya</taxon>
        <taxon>Basidiomycota</taxon>
        <taxon>Agaricomycotina</taxon>
        <taxon>Agaricomycetes</taxon>
        <taxon>Sistotremastrales</taxon>
        <taxon>Sistotremastraceae</taxon>
        <taxon>Sistotremastrum</taxon>
    </lineage>
</organism>
<evidence type="ECO:0000256" key="1">
    <source>
        <dbReference type="SAM" id="SignalP"/>
    </source>
</evidence>
<protein>
    <submittedName>
        <fullName evidence="2">Uncharacterized protein</fullName>
    </submittedName>
</protein>
<reference evidence="2 3" key="1">
    <citation type="journal article" date="2016" name="Mol. Biol. Evol.">
        <title>Comparative Genomics of Early-Diverging Mushroom-Forming Fungi Provides Insights into the Origins of Lignocellulose Decay Capabilities.</title>
        <authorList>
            <person name="Nagy L.G."/>
            <person name="Riley R."/>
            <person name="Tritt A."/>
            <person name="Adam C."/>
            <person name="Daum C."/>
            <person name="Floudas D."/>
            <person name="Sun H."/>
            <person name="Yadav J.S."/>
            <person name="Pangilinan J."/>
            <person name="Larsson K.H."/>
            <person name="Matsuura K."/>
            <person name="Barry K."/>
            <person name="Labutti K."/>
            <person name="Kuo R."/>
            <person name="Ohm R.A."/>
            <person name="Bhattacharya S.S."/>
            <person name="Shirouzu T."/>
            <person name="Yoshinaga Y."/>
            <person name="Martin F.M."/>
            <person name="Grigoriev I.V."/>
            <person name="Hibbett D.S."/>
        </authorList>
    </citation>
    <scope>NUCLEOTIDE SEQUENCE [LARGE SCALE GENOMIC DNA]</scope>
    <source>
        <strain evidence="2 3">HHB10207 ss-3</strain>
    </source>
</reference>
<keyword evidence="1" id="KW-0732">Signal</keyword>
<proteinExistence type="predicted"/>
<sequence>MHRVLRSLLYYLCLALCLASVVFICPRDMSAEGIFISQIFRSIACLDSRCKCGPSSLNLAFSSRMNNQRISWNGSAGADFVNLAGLSEAEVDKEWMYSDLHCVPWSI</sequence>
<name>A0A166GGS4_9AGAM</name>
<dbReference type="AlphaFoldDB" id="A0A166GGS4"/>
<gene>
    <name evidence="2" type="ORF">SISSUDRAFT_1042442</name>
</gene>
<dbReference type="EMBL" id="KV428019">
    <property type="protein sequence ID" value="KZT41669.1"/>
    <property type="molecule type" value="Genomic_DNA"/>
</dbReference>
<evidence type="ECO:0000313" key="2">
    <source>
        <dbReference type="EMBL" id="KZT41669.1"/>
    </source>
</evidence>
<dbReference type="Proteomes" id="UP000076798">
    <property type="component" value="Unassembled WGS sequence"/>
</dbReference>
<evidence type="ECO:0000313" key="3">
    <source>
        <dbReference type="Proteomes" id="UP000076798"/>
    </source>
</evidence>
<accession>A0A166GGS4</accession>